<feature type="transmembrane region" description="Helical" evidence="2">
    <location>
        <begin position="44"/>
        <end position="70"/>
    </location>
</feature>
<evidence type="ECO:0000313" key="3">
    <source>
        <dbReference type="EMBL" id="QIA08633.1"/>
    </source>
</evidence>
<evidence type="ECO:0008006" key="5">
    <source>
        <dbReference type="Google" id="ProtNLM"/>
    </source>
</evidence>
<reference evidence="3 4" key="1">
    <citation type="submission" date="2020-02" db="EMBL/GenBank/DDBJ databases">
        <title>Genome sequencing for Draconibacterium sp. strain M1.</title>
        <authorList>
            <person name="Park S.-J."/>
        </authorList>
    </citation>
    <scope>NUCLEOTIDE SEQUENCE [LARGE SCALE GENOMIC DNA]</scope>
    <source>
        <strain evidence="3 4">M1</strain>
    </source>
</reference>
<keyword evidence="4" id="KW-1185">Reference proteome</keyword>
<feature type="transmembrane region" description="Helical" evidence="2">
    <location>
        <begin position="136"/>
        <end position="161"/>
    </location>
</feature>
<feature type="compositionally biased region" description="Polar residues" evidence="1">
    <location>
        <begin position="1"/>
        <end position="15"/>
    </location>
</feature>
<dbReference type="EMBL" id="CP048409">
    <property type="protein sequence ID" value="QIA08633.1"/>
    <property type="molecule type" value="Genomic_DNA"/>
</dbReference>
<keyword evidence="2" id="KW-0812">Transmembrane</keyword>
<evidence type="ECO:0000256" key="1">
    <source>
        <dbReference type="SAM" id="MobiDB-lite"/>
    </source>
</evidence>
<evidence type="ECO:0000256" key="2">
    <source>
        <dbReference type="SAM" id="Phobius"/>
    </source>
</evidence>
<dbReference type="AlphaFoldDB" id="A0A6C0RGI2"/>
<keyword evidence="2" id="KW-1133">Transmembrane helix</keyword>
<gene>
    <name evidence="3" type="ORF">G0Q07_13305</name>
</gene>
<proteinExistence type="predicted"/>
<keyword evidence="2" id="KW-0472">Membrane</keyword>
<sequence length="171" mass="19195">MNTENTFNEENLPSEKQTEVKPETLELTEEINHNLHSAGKWSQFLAILGFIGVGFLVLSGITMSVVMAFLPNNTADFFPFPMFLVGFLYIIFAGVYFLPVLYLYRFSSSIKQAVALKKQDQLSSAFNNLRAHYKTFGIIMIVFMCLYPILIIGMVLFGFFSGFGGAEGIPM</sequence>
<protein>
    <recommendedName>
        <fullName evidence="5">DUF5362 domain-containing protein</fullName>
    </recommendedName>
</protein>
<name>A0A6C0RGI2_9BACT</name>
<dbReference type="KEGG" id="drc:G0Q07_13305"/>
<evidence type="ECO:0000313" key="4">
    <source>
        <dbReference type="Proteomes" id="UP000474630"/>
    </source>
</evidence>
<accession>A0A6C0RGI2</accession>
<dbReference type="Proteomes" id="UP000474630">
    <property type="component" value="Chromosome"/>
</dbReference>
<feature type="region of interest" description="Disordered" evidence="1">
    <location>
        <begin position="1"/>
        <end position="20"/>
    </location>
</feature>
<organism evidence="3 4">
    <name type="scientific">Draconibacterium halophilum</name>
    <dbReference type="NCBI Taxonomy" id="2706887"/>
    <lineage>
        <taxon>Bacteria</taxon>
        <taxon>Pseudomonadati</taxon>
        <taxon>Bacteroidota</taxon>
        <taxon>Bacteroidia</taxon>
        <taxon>Marinilabiliales</taxon>
        <taxon>Prolixibacteraceae</taxon>
        <taxon>Draconibacterium</taxon>
    </lineage>
</organism>
<feature type="transmembrane region" description="Helical" evidence="2">
    <location>
        <begin position="82"/>
        <end position="104"/>
    </location>
</feature>
<dbReference type="RefSeq" id="WP_163346764.1">
    <property type="nucleotide sequence ID" value="NZ_CP048409.1"/>
</dbReference>